<dbReference type="AlphaFoldDB" id="A0A1H8SGN1"/>
<keyword evidence="3" id="KW-1185">Reference proteome</keyword>
<keyword evidence="1" id="KW-1133">Transmembrane helix</keyword>
<protein>
    <submittedName>
        <fullName evidence="2">Uncharacterized protein</fullName>
    </submittedName>
</protein>
<accession>A0A1H8SGN1</accession>
<dbReference type="Proteomes" id="UP000198847">
    <property type="component" value="Unassembled WGS sequence"/>
</dbReference>
<organism evidence="2 3">
    <name type="scientific">Propionispora vibrioides</name>
    <dbReference type="NCBI Taxonomy" id="112903"/>
    <lineage>
        <taxon>Bacteria</taxon>
        <taxon>Bacillati</taxon>
        <taxon>Bacillota</taxon>
        <taxon>Negativicutes</taxon>
        <taxon>Selenomonadales</taxon>
        <taxon>Sporomusaceae</taxon>
        <taxon>Propionispora</taxon>
    </lineage>
</organism>
<reference evidence="2 3" key="1">
    <citation type="submission" date="2016-10" db="EMBL/GenBank/DDBJ databases">
        <authorList>
            <person name="de Groot N.N."/>
        </authorList>
    </citation>
    <scope>NUCLEOTIDE SEQUENCE [LARGE SCALE GENOMIC DNA]</scope>
    <source>
        <strain evidence="2 3">DSM 13305</strain>
    </source>
</reference>
<evidence type="ECO:0000256" key="1">
    <source>
        <dbReference type="SAM" id="Phobius"/>
    </source>
</evidence>
<name>A0A1H8SGN1_9FIRM</name>
<dbReference type="RefSeq" id="WP_177173474.1">
    <property type="nucleotide sequence ID" value="NZ_FODY01000005.1"/>
</dbReference>
<keyword evidence="1" id="KW-0472">Membrane</keyword>
<feature type="transmembrane region" description="Helical" evidence="1">
    <location>
        <begin position="12"/>
        <end position="45"/>
    </location>
</feature>
<keyword evidence="1" id="KW-0812">Transmembrane</keyword>
<evidence type="ECO:0000313" key="2">
    <source>
        <dbReference type="EMBL" id="SEO77812.1"/>
    </source>
</evidence>
<gene>
    <name evidence="2" type="ORF">SAMN04490178_10553</name>
</gene>
<evidence type="ECO:0000313" key="3">
    <source>
        <dbReference type="Proteomes" id="UP000198847"/>
    </source>
</evidence>
<proteinExistence type="predicted"/>
<dbReference type="EMBL" id="FODY01000005">
    <property type="protein sequence ID" value="SEO77812.1"/>
    <property type="molecule type" value="Genomic_DNA"/>
</dbReference>
<sequence length="52" mass="6001">MFKKLSTKDKILSVLFVAWIAILDIHNLTFIQIAGIIAIVFYFIALYNKVKD</sequence>